<protein>
    <submittedName>
        <fullName evidence="1">Spermatogenic-specific proenkephalin</fullName>
    </submittedName>
</protein>
<dbReference type="PIR" id="A35678">
    <property type="entry name" value="A35678"/>
</dbReference>
<dbReference type="AGR" id="MGI:104629"/>
<gene>
    <name evidence="2" type="primary">Penk</name>
    <name evidence="2" type="synonym">Penk-rs</name>
</gene>
<name>Q62256_MOUSE</name>
<accession>Q62256</accession>
<dbReference type="EMBL" id="M55181">
    <property type="protein sequence ID" value="AAA40127.1"/>
    <property type="molecule type" value="mRNA"/>
</dbReference>
<dbReference type="AlphaFoldDB" id="Q62256"/>
<dbReference type="MGI" id="MGI:104629">
    <property type="gene designation" value="Penk"/>
</dbReference>
<proteinExistence type="evidence at transcript level"/>
<evidence type="ECO:0000313" key="1">
    <source>
        <dbReference type="EMBL" id="AAA40127.1"/>
    </source>
</evidence>
<reference evidence="1" key="1">
    <citation type="journal article" date="1990" name="Mol. Cell. Biol.">
        <title>Transcription of the rat and mouse proenkephalin genes is initiated at distinct sites in spermatogenic and somatic cells.</title>
        <authorList>
            <person name="Kilpatrick D.L."/>
            <person name="Zinn S.A."/>
            <person name="Fitzgerald M."/>
            <person name="Higuchi H."/>
            <person name="Sabol S.L."/>
            <person name="Meyerhardt J."/>
        </authorList>
    </citation>
    <scope>NUCLEOTIDE SEQUENCE</scope>
</reference>
<evidence type="ECO:0000313" key="2">
    <source>
        <dbReference type="MGI" id="MGI:104629"/>
    </source>
</evidence>
<sequence length="18" mass="2043">MSSGKQDSPWEDRIPPGR</sequence>
<organism evidence="1">
    <name type="scientific">Mus musculus</name>
    <name type="common">Mouse</name>
    <dbReference type="NCBI Taxonomy" id="10090"/>
    <lineage>
        <taxon>Eukaryota</taxon>
        <taxon>Metazoa</taxon>
        <taxon>Chordata</taxon>
        <taxon>Craniata</taxon>
        <taxon>Vertebrata</taxon>
        <taxon>Euteleostomi</taxon>
        <taxon>Mammalia</taxon>
        <taxon>Eutheria</taxon>
        <taxon>Euarchontoglires</taxon>
        <taxon>Glires</taxon>
        <taxon>Rodentia</taxon>
        <taxon>Myomorpha</taxon>
        <taxon>Muroidea</taxon>
        <taxon>Muridae</taxon>
        <taxon>Murinae</taxon>
        <taxon>Mus</taxon>
        <taxon>Mus</taxon>
    </lineage>
</organism>